<keyword evidence="2" id="KW-0812">Transmembrane</keyword>
<evidence type="ECO:0000259" key="3">
    <source>
        <dbReference type="Pfam" id="PF13529"/>
    </source>
</evidence>
<evidence type="ECO:0000256" key="1">
    <source>
        <dbReference type="SAM" id="MobiDB-lite"/>
    </source>
</evidence>
<feature type="region of interest" description="Disordered" evidence="1">
    <location>
        <begin position="1"/>
        <end position="33"/>
    </location>
</feature>
<proteinExistence type="predicted"/>
<dbReference type="AlphaFoldDB" id="A0AAU9CZZ0"/>
<keyword evidence="2" id="KW-0472">Membrane</keyword>
<keyword evidence="5" id="KW-1185">Reference proteome</keyword>
<dbReference type="InterPro" id="IPR039564">
    <property type="entry name" value="Peptidase_C39-like"/>
</dbReference>
<dbReference type="KEGG" id="lcal:ATTO_02520"/>
<evidence type="ECO:0000313" key="5">
    <source>
        <dbReference type="Proteomes" id="UP001431186"/>
    </source>
</evidence>
<evidence type="ECO:0000256" key="2">
    <source>
        <dbReference type="SAM" id="Phobius"/>
    </source>
</evidence>
<name>A0AAU9CZZ0_9ACTN</name>
<protein>
    <recommendedName>
        <fullName evidence="3">Peptidase C39-like domain-containing protein</fullName>
    </recommendedName>
</protein>
<reference evidence="4" key="1">
    <citation type="submission" date="2021-11" db="EMBL/GenBank/DDBJ databases">
        <title>Complete genome sequence of Atopobiaceae bacterium TOC12.</title>
        <authorList>
            <person name="Morinaga K."/>
            <person name="Kusada H."/>
            <person name="Tamaki H."/>
        </authorList>
    </citation>
    <scope>NUCLEOTIDE SEQUENCE</scope>
    <source>
        <strain evidence="4">TOC12</strain>
    </source>
</reference>
<keyword evidence="2" id="KW-1133">Transmembrane helix</keyword>
<feature type="domain" description="Peptidase C39-like" evidence="3">
    <location>
        <begin position="114"/>
        <end position="246"/>
    </location>
</feature>
<accession>A0AAU9CZZ0</accession>
<dbReference type="Gene3D" id="3.90.70.10">
    <property type="entry name" value="Cysteine proteinases"/>
    <property type="match status" value="1"/>
</dbReference>
<dbReference type="Proteomes" id="UP001431186">
    <property type="component" value="Chromosome"/>
</dbReference>
<gene>
    <name evidence="4" type="ORF">ATTO_02520</name>
</gene>
<feature type="transmembrane region" description="Helical" evidence="2">
    <location>
        <begin position="73"/>
        <end position="94"/>
    </location>
</feature>
<dbReference type="EMBL" id="AP025285">
    <property type="protein sequence ID" value="BDC90380.1"/>
    <property type="molecule type" value="Genomic_DNA"/>
</dbReference>
<dbReference type="Pfam" id="PF13529">
    <property type="entry name" value="Peptidase_C39_2"/>
    <property type="match status" value="1"/>
</dbReference>
<sequence length="274" mass="29395">MERRSPYTHPATLATRQKSQAHPHSPQAGSDFPRAPYFPANPYLAKKPAEKHPHPKARIWSLVPRLRRNLRPLIAAVLVLLLAVGVLSCATSALRDSQGAWISDPASQWRLGTVPHLYQTDPAWSQKPYAGATIGTSGCGPTCLSAVYIALTGNTDFTPVDAAALATRDGHIIDGLTAWTLMDAGAATLGLTPHTIPADPHAVQQELSCGHPLIASMGPGDFTSSGHFIVFASIDDAGQLRVMDPNSEPRSQQSWDLERTLSQVRGLWSFSATG</sequence>
<evidence type="ECO:0000313" key="4">
    <source>
        <dbReference type="EMBL" id="BDC90380.1"/>
    </source>
</evidence>
<organism evidence="4 5">
    <name type="scientific">Leptogranulimonas caecicola</name>
    <dbReference type="NCBI Taxonomy" id="2894156"/>
    <lineage>
        <taxon>Bacteria</taxon>
        <taxon>Bacillati</taxon>
        <taxon>Actinomycetota</taxon>
        <taxon>Coriobacteriia</taxon>
        <taxon>Coriobacteriales</taxon>
        <taxon>Kribbibacteriaceae</taxon>
        <taxon>Leptogranulimonas</taxon>
    </lineage>
</organism>
<dbReference type="RefSeq" id="WP_265591920.1">
    <property type="nucleotide sequence ID" value="NZ_AP025285.1"/>
</dbReference>